<dbReference type="EMBL" id="CP011371">
    <property type="protein sequence ID" value="AKJ29471.1"/>
    <property type="molecule type" value="Genomic_DNA"/>
</dbReference>
<dbReference type="KEGG" id="pbh:AAW51_2780"/>
<name>A0A0G3BQ43_9BURK</name>
<dbReference type="Pfam" id="PF00975">
    <property type="entry name" value="Thioesterase"/>
    <property type="match status" value="1"/>
</dbReference>
<comment type="similarity">
    <text evidence="1">Belongs to the thioesterase family.</text>
</comment>
<evidence type="ECO:0000313" key="5">
    <source>
        <dbReference type="Proteomes" id="UP000035352"/>
    </source>
</evidence>
<evidence type="ECO:0000259" key="3">
    <source>
        <dbReference type="SMART" id="SM00824"/>
    </source>
</evidence>
<evidence type="ECO:0000256" key="1">
    <source>
        <dbReference type="ARBA" id="ARBA00007169"/>
    </source>
</evidence>
<keyword evidence="5" id="KW-1185">Reference proteome</keyword>
<keyword evidence="2" id="KW-0378">Hydrolase</keyword>
<dbReference type="GO" id="GO:0008610">
    <property type="term" value="P:lipid biosynthetic process"/>
    <property type="evidence" value="ECO:0007669"/>
    <property type="project" value="TreeGrafter"/>
</dbReference>
<gene>
    <name evidence="4" type="ORF">AAW51_2780</name>
</gene>
<feature type="domain" description="Thioesterase TesA-like" evidence="3">
    <location>
        <begin position="20"/>
        <end position="248"/>
    </location>
</feature>
<sequence>MSSPWFALQRGRGASPRRLYCVPYAGAGHTVYRHWRALLNDDIELALVKLPGRADRYRDPRPDQLVDVAAQLADAVAEAQAAAPAQPYALFGHSMGALIAFEAARRLAYDHGVPPAALFVSGRRAPSLPQRAAPVSGAGDAELLRYVRSLGGFPDALLEHPEVTAFFLAGLRADFAWCETHRHVEGQRLPCPLTVYTGAQDPGVPTEDCAAWAACTDAAFALRCFPGGHFFLFQHEAQVLEDLQRRWPASARNGAPGDFPAPPMDLVHPTF</sequence>
<dbReference type="InterPro" id="IPR029058">
    <property type="entry name" value="AB_hydrolase_fold"/>
</dbReference>
<accession>A0A0G3BQ43</accession>
<dbReference type="GO" id="GO:0016787">
    <property type="term" value="F:hydrolase activity"/>
    <property type="evidence" value="ECO:0007669"/>
    <property type="project" value="UniProtKB-KW"/>
</dbReference>
<dbReference type="Proteomes" id="UP000035352">
    <property type="component" value="Chromosome"/>
</dbReference>
<dbReference type="InterPro" id="IPR020802">
    <property type="entry name" value="TesA-like"/>
</dbReference>
<dbReference type="InterPro" id="IPR012223">
    <property type="entry name" value="TEII"/>
</dbReference>
<dbReference type="SUPFAM" id="SSF53474">
    <property type="entry name" value="alpha/beta-Hydrolases"/>
    <property type="match status" value="1"/>
</dbReference>
<dbReference type="InterPro" id="IPR001031">
    <property type="entry name" value="Thioesterase"/>
</dbReference>
<dbReference type="SMART" id="SM00824">
    <property type="entry name" value="PKS_TE"/>
    <property type="match status" value="1"/>
</dbReference>
<evidence type="ECO:0000256" key="2">
    <source>
        <dbReference type="ARBA" id="ARBA00022801"/>
    </source>
</evidence>
<protein>
    <submittedName>
        <fullName evidence="4">Thioesterase</fullName>
    </submittedName>
</protein>
<proteinExistence type="inferred from homology"/>
<organism evidence="4 5">
    <name type="scientific">Caldimonas brevitalea</name>
    <dbReference type="NCBI Taxonomy" id="413882"/>
    <lineage>
        <taxon>Bacteria</taxon>
        <taxon>Pseudomonadati</taxon>
        <taxon>Pseudomonadota</taxon>
        <taxon>Betaproteobacteria</taxon>
        <taxon>Burkholderiales</taxon>
        <taxon>Sphaerotilaceae</taxon>
        <taxon>Caldimonas</taxon>
    </lineage>
</organism>
<dbReference type="Gene3D" id="3.40.50.1820">
    <property type="entry name" value="alpha/beta hydrolase"/>
    <property type="match status" value="1"/>
</dbReference>
<reference evidence="4 5" key="1">
    <citation type="submission" date="2015-05" db="EMBL/GenBank/DDBJ databases">
        <authorList>
            <person name="Tang B."/>
            <person name="Yu Y."/>
        </authorList>
    </citation>
    <scope>NUCLEOTIDE SEQUENCE [LARGE SCALE GENOMIC DNA]</scope>
    <source>
        <strain evidence="4 5">DSM 7029</strain>
    </source>
</reference>
<dbReference type="PANTHER" id="PTHR11487">
    <property type="entry name" value="THIOESTERASE"/>
    <property type="match status" value="1"/>
</dbReference>
<dbReference type="OrthoDB" id="8480037at2"/>
<dbReference type="PANTHER" id="PTHR11487:SF0">
    <property type="entry name" value="S-ACYL FATTY ACID SYNTHASE THIOESTERASE, MEDIUM CHAIN"/>
    <property type="match status" value="1"/>
</dbReference>
<dbReference type="STRING" id="413882.AAW51_2780"/>
<evidence type="ECO:0000313" key="4">
    <source>
        <dbReference type="EMBL" id="AKJ29471.1"/>
    </source>
</evidence>
<dbReference type="AlphaFoldDB" id="A0A0G3BQ43"/>
<dbReference type="RefSeq" id="WP_047195081.1">
    <property type="nucleotide sequence ID" value="NZ_CP011371.1"/>
</dbReference>